<evidence type="ECO:0000313" key="1">
    <source>
        <dbReference type="EMBL" id="KAL0149937.1"/>
    </source>
</evidence>
<dbReference type="Proteomes" id="UP001529510">
    <property type="component" value="Unassembled WGS sequence"/>
</dbReference>
<dbReference type="AlphaFoldDB" id="A0ABD0MME2"/>
<comment type="caution">
    <text evidence="1">The sequence shown here is derived from an EMBL/GenBank/DDBJ whole genome shotgun (WGS) entry which is preliminary data.</text>
</comment>
<sequence length="96" mass="10408">MFHIKEDERVNSACEMSMFEKREEEAPVDTHRAASPGFSCVSMKSNNSMILSPHLSDVDAQRAASPGFSCVSMKSNDSMPAIVFDFSNGPAVSSDS</sequence>
<name>A0ABD0MME2_CIRMR</name>
<evidence type="ECO:0000313" key="2">
    <source>
        <dbReference type="Proteomes" id="UP001529510"/>
    </source>
</evidence>
<protein>
    <submittedName>
        <fullName evidence="1">Uncharacterized protein</fullName>
    </submittedName>
</protein>
<keyword evidence="2" id="KW-1185">Reference proteome</keyword>
<feature type="non-terminal residue" evidence="1">
    <location>
        <position position="96"/>
    </location>
</feature>
<organism evidence="1 2">
    <name type="scientific">Cirrhinus mrigala</name>
    <name type="common">Mrigala</name>
    <dbReference type="NCBI Taxonomy" id="683832"/>
    <lineage>
        <taxon>Eukaryota</taxon>
        <taxon>Metazoa</taxon>
        <taxon>Chordata</taxon>
        <taxon>Craniata</taxon>
        <taxon>Vertebrata</taxon>
        <taxon>Euteleostomi</taxon>
        <taxon>Actinopterygii</taxon>
        <taxon>Neopterygii</taxon>
        <taxon>Teleostei</taxon>
        <taxon>Ostariophysi</taxon>
        <taxon>Cypriniformes</taxon>
        <taxon>Cyprinidae</taxon>
        <taxon>Labeoninae</taxon>
        <taxon>Labeonini</taxon>
        <taxon>Cirrhinus</taxon>
    </lineage>
</organism>
<gene>
    <name evidence="1" type="ORF">M9458_054769</name>
</gene>
<reference evidence="1 2" key="1">
    <citation type="submission" date="2024-05" db="EMBL/GenBank/DDBJ databases">
        <title>Genome sequencing and assembly of Indian major carp, Cirrhinus mrigala (Hamilton, 1822).</title>
        <authorList>
            <person name="Mohindra V."/>
            <person name="Chowdhury L.M."/>
            <person name="Lal K."/>
            <person name="Jena J.K."/>
        </authorList>
    </citation>
    <scope>NUCLEOTIDE SEQUENCE [LARGE SCALE GENOMIC DNA]</scope>
    <source>
        <strain evidence="1">CM1030</strain>
        <tissue evidence="1">Blood</tissue>
    </source>
</reference>
<dbReference type="EMBL" id="JAMKFB020000312">
    <property type="protein sequence ID" value="KAL0149937.1"/>
    <property type="molecule type" value="Genomic_DNA"/>
</dbReference>
<accession>A0ABD0MME2</accession>
<proteinExistence type="predicted"/>